<name>A0A5E4WZC6_9BURK</name>
<proteinExistence type="predicted"/>
<dbReference type="Proteomes" id="UP000396788">
    <property type="component" value="Unassembled WGS sequence"/>
</dbReference>
<dbReference type="AlphaFoldDB" id="A0A5E4WZC6"/>
<sequence>MRMKVQFPPLDFLPTLAQRRQREFGRQWRIWMCVAACGGLASLAPMARDISLRQQTQAQTTALRAASEKLGGQITAFETAGRALAAMDAHRRAAAALIERRQPVANRLLDIMRACADGVRLTSVKIGEDQARVEGYATTQSRVRETQKRLRTLPWVRKVAEVESSVVPETVRRQWAGAATQASVPTLRRFTLRIELKRAPRPVALSVNAEVDGLPSEEVPDVR</sequence>
<accession>A0A5E4WZC6</accession>
<protein>
    <submittedName>
        <fullName evidence="1">Uncharacterized protein</fullName>
    </submittedName>
</protein>
<organism evidence="1 2">
    <name type="scientific">Pandoraea cepalis</name>
    <dbReference type="NCBI Taxonomy" id="2508294"/>
    <lineage>
        <taxon>Bacteria</taxon>
        <taxon>Pseudomonadati</taxon>
        <taxon>Pseudomonadota</taxon>
        <taxon>Betaproteobacteria</taxon>
        <taxon>Burkholderiales</taxon>
        <taxon>Burkholderiaceae</taxon>
        <taxon>Pandoraea</taxon>
    </lineage>
</organism>
<dbReference type="EMBL" id="CABPRY010000009">
    <property type="protein sequence ID" value="VVE28926.1"/>
    <property type="molecule type" value="Genomic_DNA"/>
</dbReference>
<reference evidence="1 2" key="1">
    <citation type="submission" date="2019-08" db="EMBL/GenBank/DDBJ databases">
        <authorList>
            <person name="Peeters C."/>
        </authorList>
    </citation>
    <scope>NUCLEOTIDE SEQUENCE [LARGE SCALE GENOMIC DNA]</scope>
    <source>
        <strain evidence="1 2">LMG 31107</strain>
    </source>
</reference>
<evidence type="ECO:0000313" key="1">
    <source>
        <dbReference type="EMBL" id="VVE28926.1"/>
    </source>
</evidence>
<dbReference type="InterPro" id="IPR007813">
    <property type="entry name" value="PilN"/>
</dbReference>
<evidence type="ECO:0000313" key="2">
    <source>
        <dbReference type="Proteomes" id="UP000396788"/>
    </source>
</evidence>
<dbReference type="Pfam" id="PF05137">
    <property type="entry name" value="PilN"/>
    <property type="match status" value="1"/>
</dbReference>
<gene>
    <name evidence="1" type="ORF">PCE31107_03549</name>
</gene>